<feature type="coiled-coil region" evidence="1">
    <location>
        <begin position="543"/>
        <end position="605"/>
    </location>
</feature>
<sequence>MASAQVLRKQDLLQAGRKKLEEFRKKKAEKAKKSTSNNQPHGSGGGFDNQPLDSEHTRITDSRGAGTSDAVGGAVSELSRVDVTHDFKNPDLAQKSGFASSYDANASSTHSLHNNDNDASATSTVSGNNHGFTSSISMSSHVRDKVLKGDEKPKLSEQFGDSYNPPEKTENDGALGSVGFGFNTSHSTPNFLSSFPSYSKFSGLFSHDGVAKSELEENKTKDLSVMNTSTSHAFPANVSPENSRGPHLQEKPGFMDRWASGLTSSSYEDHMLPTTSSTKFSLEDGQRDGTVEANSSIVSDIGYGQFNNSGFYMNNNSSSWESDSKYEGISSEARSSSSNSKLSTATVGRKSRPSFLDSINISKVPVVSSSPTESVSADRFDPKVHPMDTLESSNSKNMMNSSTFSASGSDQLNHHAEKDTGNMDNRYQSFAQKQNEDFAALEQHIEDLTQEKFSSQRALEASRVLAESLAAENSALTESYNQQGSFVSQLKTDIEELQEEIKAQLVELKAVKMEYASVQFECNAADERAKLLASEVIGLEEKALRLRSNELKLERELEKSQAEISSFKKKMASLGKERQDLLSTIDSLKEEKKLLQAKLRKTSDSGKSLDVSRSMPSKKDVSTSTEDLCEEKIVNTTMDGPNLGVRSTEGPTFSYLSENDQLSLESLSTAVPPDQIRMIQSINTLISELTLEKEELMKALSLESSQCSELQELNKDLTRKLEAQTQRLELLTAQSMATGNNQTRLPDALSVQDSTTYADEGDELLLIKLDSRCLLFEYTFFFASGGGTGLGMDNKAIPWRTNKAENQQAYLVQ</sequence>
<accession>A0AAF1A0Z0</accession>
<dbReference type="PANTHER" id="PTHR47490">
    <property type="entry name" value="PROTEIN BLISTER"/>
    <property type="match status" value="1"/>
</dbReference>
<evidence type="ECO:0000313" key="4">
    <source>
        <dbReference type="Proteomes" id="UP001234989"/>
    </source>
</evidence>
<protein>
    <recommendedName>
        <fullName evidence="5">BLISTER</fullName>
    </recommendedName>
</protein>
<dbReference type="InterPro" id="IPR044194">
    <property type="entry name" value="BLISTER"/>
</dbReference>
<gene>
    <name evidence="3" type="ORF">MTR67_050148</name>
</gene>
<keyword evidence="1" id="KW-0175">Coiled coil</keyword>
<dbReference type="AlphaFoldDB" id="A0AAF1A0Z0"/>
<dbReference type="Proteomes" id="UP001234989">
    <property type="component" value="Chromosome 12"/>
</dbReference>
<reference evidence="3" key="1">
    <citation type="submission" date="2023-08" db="EMBL/GenBank/DDBJ databases">
        <title>A de novo genome assembly of Solanum verrucosum Schlechtendal, a Mexican diploid species geographically isolated from the other diploid A-genome species in potato relatives.</title>
        <authorList>
            <person name="Hosaka K."/>
        </authorList>
    </citation>
    <scope>NUCLEOTIDE SEQUENCE</scope>
    <source>
        <tissue evidence="3">Young leaves</tissue>
    </source>
</reference>
<dbReference type="Gene3D" id="1.10.287.1490">
    <property type="match status" value="1"/>
</dbReference>
<feature type="region of interest" description="Disordered" evidence="2">
    <location>
        <begin position="231"/>
        <end position="254"/>
    </location>
</feature>
<proteinExistence type="predicted"/>
<feature type="region of interest" description="Disordered" evidence="2">
    <location>
        <begin position="366"/>
        <end position="398"/>
    </location>
</feature>
<feature type="region of interest" description="Disordered" evidence="2">
    <location>
        <begin position="1"/>
        <end position="73"/>
    </location>
</feature>
<dbReference type="GO" id="GO:0040008">
    <property type="term" value="P:regulation of growth"/>
    <property type="evidence" value="ECO:0007669"/>
    <property type="project" value="InterPro"/>
</dbReference>
<dbReference type="EMBL" id="CP133623">
    <property type="protein sequence ID" value="WMV56763.1"/>
    <property type="molecule type" value="Genomic_DNA"/>
</dbReference>
<dbReference type="PANTHER" id="PTHR47490:SF2">
    <property type="entry name" value="PROTEIN BLISTER"/>
    <property type="match status" value="1"/>
</dbReference>
<keyword evidence="4" id="KW-1185">Reference proteome</keyword>
<feature type="region of interest" description="Disordered" evidence="2">
    <location>
        <begin position="266"/>
        <end position="287"/>
    </location>
</feature>
<evidence type="ECO:0008006" key="5">
    <source>
        <dbReference type="Google" id="ProtNLM"/>
    </source>
</evidence>
<feature type="compositionally biased region" description="Polar residues" evidence="2">
    <location>
        <begin position="101"/>
        <end position="140"/>
    </location>
</feature>
<evidence type="ECO:0000256" key="2">
    <source>
        <dbReference type="SAM" id="MobiDB-lite"/>
    </source>
</evidence>
<feature type="compositionally biased region" description="Basic and acidic residues" evidence="2">
    <location>
        <begin position="141"/>
        <end position="155"/>
    </location>
</feature>
<name>A0AAF1A0Z0_SOLVR</name>
<feature type="coiled-coil region" evidence="1">
    <location>
        <begin position="679"/>
        <end position="734"/>
    </location>
</feature>
<feature type="compositionally biased region" description="Basic and acidic residues" evidence="2">
    <location>
        <begin position="376"/>
        <end position="388"/>
    </location>
</feature>
<feature type="compositionally biased region" description="Low complexity" evidence="2">
    <location>
        <begin position="366"/>
        <end position="375"/>
    </location>
</feature>
<feature type="region of interest" description="Disordered" evidence="2">
    <location>
        <begin position="101"/>
        <end position="176"/>
    </location>
</feature>
<feature type="coiled-coil region" evidence="1">
    <location>
        <begin position="487"/>
        <end position="514"/>
    </location>
</feature>
<organism evidence="3 4">
    <name type="scientific">Solanum verrucosum</name>
    <dbReference type="NCBI Taxonomy" id="315347"/>
    <lineage>
        <taxon>Eukaryota</taxon>
        <taxon>Viridiplantae</taxon>
        <taxon>Streptophyta</taxon>
        <taxon>Embryophyta</taxon>
        <taxon>Tracheophyta</taxon>
        <taxon>Spermatophyta</taxon>
        <taxon>Magnoliopsida</taxon>
        <taxon>eudicotyledons</taxon>
        <taxon>Gunneridae</taxon>
        <taxon>Pentapetalae</taxon>
        <taxon>asterids</taxon>
        <taxon>lamiids</taxon>
        <taxon>Solanales</taxon>
        <taxon>Solanaceae</taxon>
        <taxon>Solanoideae</taxon>
        <taxon>Solaneae</taxon>
        <taxon>Solanum</taxon>
    </lineage>
</organism>
<feature type="region of interest" description="Disordered" evidence="2">
    <location>
        <begin position="605"/>
        <end position="627"/>
    </location>
</feature>
<evidence type="ECO:0000256" key="1">
    <source>
        <dbReference type="SAM" id="Coils"/>
    </source>
</evidence>
<evidence type="ECO:0000313" key="3">
    <source>
        <dbReference type="EMBL" id="WMV56763.1"/>
    </source>
</evidence>